<proteinExistence type="evidence at transcript level"/>
<feature type="chain" id="PRO_5002644526" evidence="1">
    <location>
        <begin position="20"/>
        <end position="86"/>
    </location>
</feature>
<name>A2IA74_XENCH</name>
<keyword evidence="1" id="KW-0732">Signal</keyword>
<evidence type="ECO:0000313" key="2">
    <source>
        <dbReference type="EMBL" id="ABM55394.1"/>
    </source>
</evidence>
<feature type="signal peptide" evidence="1">
    <location>
        <begin position="1"/>
        <end position="19"/>
    </location>
</feature>
<organism evidence="2">
    <name type="scientific">Xenopsylla cheopis</name>
    <name type="common">Oriental rat flea</name>
    <name type="synonym">Pulex cheopis</name>
    <dbReference type="NCBI Taxonomy" id="163159"/>
    <lineage>
        <taxon>Eukaryota</taxon>
        <taxon>Metazoa</taxon>
        <taxon>Ecdysozoa</taxon>
        <taxon>Arthropoda</taxon>
        <taxon>Hexapoda</taxon>
        <taxon>Insecta</taxon>
        <taxon>Pterygota</taxon>
        <taxon>Neoptera</taxon>
        <taxon>Endopterygota</taxon>
        <taxon>Siphonaptera</taxon>
        <taxon>Pulicidae</taxon>
        <taxon>Xenopsyllinae</taxon>
        <taxon>Xenopsylla</taxon>
    </lineage>
</organism>
<sequence>MRLLFAYTLILALLQITFAATANLKCQKDNVGDYFIPNGCQDDPTGSNCENLCKSLCTKVKNPFGICGVKEIKVDPKHCVCIEIGD</sequence>
<reference evidence="2" key="1">
    <citation type="journal article" date="2007" name="BMC Genomics">
        <title>An insight into the sialome of the oriental rat flea, Xenopsylla cheopis (Rots).</title>
        <authorList>
            <person name="Andersen J.F."/>
            <person name="Hinnebusch B.J."/>
            <person name="Lucas D.A."/>
            <person name="Conrads T.P."/>
            <person name="Veenstra T.D."/>
            <person name="Pham V.M."/>
            <person name="Ribeiro J.M."/>
        </authorList>
    </citation>
    <scope>NUCLEOTIDE SEQUENCE</scope>
    <source>
        <tissue evidence="2">Salivary gland</tissue>
    </source>
</reference>
<dbReference type="EMBL" id="EF179388">
    <property type="protein sequence ID" value="ABM55394.1"/>
    <property type="molecule type" value="mRNA"/>
</dbReference>
<accession>A2IA74</accession>
<protein>
    <submittedName>
        <fullName evidence="2">Putative secreted salivary protein</fullName>
    </submittedName>
</protein>
<evidence type="ECO:0000256" key="1">
    <source>
        <dbReference type="SAM" id="SignalP"/>
    </source>
</evidence>
<dbReference type="AlphaFoldDB" id="A2IA74"/>